<name>A0A5J4UET0_9EUKA</name>
<gene>
    <name evidence="2" type="ORF">EZS28_035865</name>
</gene>
<dbReference type="EMBL" id="SNRW01017184">
    <property type="protein sequence ID" value="KAA6368610.1"/>
    <property type="molecule type" value="Genomic_DNA"/>
</dbReference>
<organism evidence="2 3">
    <name type="scientific">Streblomastix strix</name>
    <dbReference type="NCBI Taxonomy" id="222440"/>
    <lineage>
        <taxon>Eukaryota</taxon>
        <taxon>Metamonada</taxon>
        <taxon>Preaxostyla</taxon>
        <taxon>Oxymonadida</taxon>
        <taxon>Streblomastigidae</taxon>
        <taxon>Streblomastix</taxon>
    </lineage>
</organism>
<dbReference type="Proteomes" id="UP000324800">
    <property type="component" value="Unassembled WGS sequence"/>
</dbReference>
<evidence type="ECO:0000313" key="2">
    <source>
        <dbReference type="EMBL" id="KAA6368610.1"/>
    </source>
</evidence>
<evidence type="ECO:0000313" key="3">
    <source>
        <dbReference type="Proteomes" id="UP000324800"/>
    </source>
</evidence>
<sequence>MRLPVFYLIYAVFHPHVGIICSVFISNIHDSRVTFIPIASIADPLIAVELSGEIQIKSIVILHFYEKSLNSVIQVKDEAIFNGVQLIFRPIEEQLVGMSAMPTSEQISPYILCIGGFTILESCQFLPTNFENSAAIRTMHEIGINSKEGIQLDDCNLTLKDCQIIGMNRIDEAENSGSAIDAIGMKVT</sequence>
<keyword evidence="1" id="KW-0812">Transmembrane</keyword>
<protein>
    <submittedName>
        <fullName evidence="2">Uncharacterized protein</fullName>
    </submittedName>
</protein>
<feature type="non-terminal residue" evidence="2">
    <location>
        <position position="188"/>
    </location>
</feature>
<proteinExistence type="predicted"/>
<feature type="transmembrane region" description="Helical" evidence="1">
    <location>
        <begin position="6"/>
        <end position="25"/>
    </location>
</feature>
<comment type="caution">
    <text evidence="2">The sequence shown here is derived from an EMBL/GenBank/DDBJ whole genome shotgun (WGS) entry which is preliminary data.</text>
</comment>
<evidence type="ECO:0000256" key="1">
    <source>
        <dbReference type="SAM" id="Phobius"/>
    </source>
</evidence>
<dbReference type="AlphaFoldDB" id="A0A5J4UET0"/>
<keyword evidence="1" id="KW-1133">Transmembrane helix</keyword>
<keyword evidence="1" id="KW-0472">Membrane</keyword>
<reference evidence="2 3" key="1">
    <citation type="submission" date="2019-03" db="EMBL/GenBank/DDBJ databases">
        <title>Single cell metagenomics reveals metabolic interactions within the superorganism composed of flagellate Streblomastix strix and complex community of Bacteroidetes bacteria on its surface.</title>
        <authorList>
            <person name="Treitli S.C."/>
            <person name="Kolisko M."/>
            <person name="Husnik F."/>
            <person name="Keeling P."/>
            <person name="Hampl V."/>
        </authorList>
    </citation>
    <scope>NUCLEOTIDE SEQUENCE [LARGE SCALE GENOMIC DNA]</scope>
    <source>
        <strain evidence="2">ST1C</strain>
    </source>
</reference>
<accession>A0A5J4UET0</accession>